<evidence type="ECO:0000259" key="3">
    <source>
        <dbReference type="Pfam" id="PF00501"/>
    </source>
</evidence>
<dbReference type="Gene3D" id="3.30.300.30">
    <property type="match status" value="1"/>
</dbReference>
<dbReference type="EMBL" id="JAPDNT010000012">
    <property type="protein sequence ID" value="MCW3475818.1"/>
    <property type="molecule type" value="Genomic_DNA"/>
</dbReference>
<dbReference type="InterPro" id="IPR025110">
    <property type="entry name" value="AMP-bd_C"/>
</dbReference>
<dbReference type="GO" id="GO:0006631">
    <property type="term" value="P:fatty acid metabolic process"/>
    <property type="evidence" value="ECO:0007669"/>
    <property type="project" value="TreeGrafter"/>
</dbReference>
<dbReference type="InterPro" id="IPR042099">
    <property type="entry name" value="ANL_N_sf"/>
</dbReference>
<sequence>MPNAAAERIPPLERTLPALLVRQAALYGDRILFRAGDVAWRYADMPGVAARSAGRLLAAGVAAGDRVAIMSGNRAEFLELFLGCAWMGAIAVPVNVASRGPQLQHVLDNSGARLLVVEPGLAAALATVDLGALTVWRIEALPPAGGNVPPVAAGPGDTVAILYTSGTTGPSKGVCCPQAQMLWWGFNTAALLGVGPGDVLCTTLPLFHTNALNTFYQALLHGATMVVERRFSASRFWQAMAQSGASVTYLLGAMVPILLSRPVAAEERAHRVRIALAPGVPAQFHEAFTERTGVRLLDGYGSTETNFVIGTTIEHQRPGTMGPVAPGFEAQVVDALDNPLPDGTPGELVLRAEAPFAFATGYWGMPEKTVEAWRNLRFHTGDRVVRDADGYFRFVDRMKDAIRRRGENISAYEVEQVLLAHPQVANAAVFPVRADMAEDEVMAAVVPAEGGAPAPEELIAHCTRLLPYFAVPRYLEFADALPVTENGKVRKYVLIERGVTAATWDRTRGL</sequence>
<dbReference type="Proteomes" id="UP001165679">
    <property type="component" value="Unassembled WGS sequence"/>
</dbReference>
<dbReference type="InterPro" id="IPR020845">
    <property type="entry name" value="AMP-binding_CS"/>
</dbReference>
<dbReference type="NCBIfam" id="NF004808">
    <property type="entry name" value="PRK06155.1"/>
    <property type="match status" value="1"/>
</dbReference>
<accession>A0AA42CEA5</accession>
<proteinExistence type="inferred from homology"/>
<dbReference type="GO" id="GO:0031956">
    <property type="term" value="F:medium-chain fatty acid-CoA ligase activity"/>
    <property type="evidence" value="ECO:0007669"/>
    <property type="project" value="TreeGrafter"/>
</dbReference>
<feature type="domain" description="AMP-binding enzyme C-terminal" evidence="4">
    <location>
        <begin position="413"/>
        <end position="488"/>
    </location>
</feature>
<evidence type="ECO:0000259" key="4">
    <source>
        <dbReference type="Pfam" id="PF13193"/>
    </source>
</evidence>
<dbReference type="AlphaFoldDB" id="A0AA42CEA5"/>
<dbReference type="RefSeq" id="WP_264714547.1">
    <property type="nucleotide sequence ID" value="NZ_JAPDNT010000012.1"/>
</dbReference>
<dbReference type="PANTHER" id="PTHR43201:SF5">
    <property type="entry name" value="MEDIUM-CHAIN ACYL-COA LIGASE ACSF2, MITOCHONDRIAL"/>
    <property type="match status" value="1"/>
</dbReference>
<dbReference type="SUPFAM" id="SSF56801">
    <property type="entry name" value="Acetyl-CoA synthetase-like"/>
    <property type="match status" value="1"/>
</dbReference>
<dbReference type="Gene3D" id="3.40.50.12780">
    <property type="entry name" value="N-terminal domain of ligase-like"/>
    <property type="match status" value="1"/>
</dbReference>
<gene>
    <name evidence="5" type="ORF">OL599_14660</name>
</gene>
<dbReference type="PANTHER" id="PTHR43201">
    <property type="entry name" value="ACYL-COA SYNTHETASE"/>
    <property type="match status" value="1"/>
</dbReference>
<dbReference type="PROSITE" id="PS00455">
    <property type="entry name" value="AMP_BINDING"/>
    <property type="match status" value="1"/>
</dbReference>
<evidence type="ECO:0000256" key="2">
    <source>
        <dbReference type="ARBA" id="ARBA00022598"/>
    </source>
</evidence>
<evidence type="ECO:0000313" key="5">
    <source>
        <dbReference type="EMBL" id="MCW3475818.1"/>
    </source>
</evidence>
<evidence type="ECO:0000256" key="1">
    <source>
        <dbReference type="ARBA" id="ARBA00006432"/>
    </source>
</evidence>
<dbReference type="InterPro" id="IPR045851">
    <property type="entry name" value="AMP-bd_C_sf"/>
</dbReference>
<dbReference type="InterPro" id="IPR000873">
    <property type="entry name" value="AMP-dep_synth/lig_dom"/>
</dbReference>
<protein>
    <submittedName>
        <fullName evidence="5">ATP-dependent acyl-CoA ligase</fullName>
    </submittedName>
</protein>
<keyword evidence="6" id="KW-1185">Reference proteome</keyword>
<organism evidence="5 6">
    <name type="scientific">Limobrevibacterium gyesilva</name>
    <dbReference type="NCBI Taxonomy" id="2991712"/>
    <lineage>
        <taxon>Bacteria</taxon>
        <taxon>Pseudomonadati</taxon>
        <taxon>Pseudomonadota</taxon>
        <taxon>Alphaproteobacteria</taxon>
        <taxon>Acetobacterales</taxon>
        <taxon>Acetobacteraceae</taxon>
        <taxon>Limobrevibacterium</taxon>
    </lineage>
</organism>
<comment type="similarity">
    <text evidence="1">Belongs to the ATP-dependent AMP-binding enzyme family.</text>
</comment>
<keyword evidence="2 5" id="KW-0436">Ligase</keyword>
<reference evidence="5" key="2">
    <citation type="submission" date="2022-10" db="EMBL/GenBank/DDBJ databases">
        <authorList>
            <person name="Trinh H.N."/>
        </authorList>
    </citation>
    <scope>NUCLEOTIDE SEQUENCE</scope>
    <source>
        <strain evidence="5">RN2-1</strain>
    </source>
</reference>
<feature type="domain" description="AMP-dependent synthetase/ligase" evidence="3">
    <location>
        <begin position="22"/>
        <end position="363"/>
    </location>
</feature>
<dbReference type="Pfam" id="PF13193">
    <property type="entry name" value="AMP-binding_C"/>
    <property type="match status" value="1"/>
</dbReference>
<evidence type="ECO:0000313" key="6">
    <source>
        <dbReference type="Proteomes" id="UP001165679"/>
    </source>
</evidence>
<reference evidence="5" key="1">
    <citation type="submission" date="2022-09" db="EMBL/GenBank/DDBJ databases">
        <title>Rhodovastum sp. nov. RN2-1 isolated from soil in Seongnam, South Korea.</title>
        <authorList>
            <person name="Le N.T."/>
        </authorList>
    </citation>
    <scope>NUCLEOTIDE SEQUENCE</scope>
    <source>
        <strain evidence="5">RN2-1</strain>
    </source>
</reference>
<dbReference type="Pfam" id="PF00501">
    <property type="entry name" value="AMP-binding"/>
    <property type="match status" value="1"/>
</dbReference>
<name>A0AA42CEA5_9PROT</name>
<comment type="caution">
    <text evidence="5">The sequence shown here is derived from an EMBL/GenBank/DDBJ whole genome shotgun (WGS) entry which is preliminary data.</text>
</comment>